<protein>
    <recommendedName>
        <fullName evidence="3">Nucleoid associated protein NdpA</fullName>
    </recommendedName>
</protein>
<sequence length="343" mass="40234">MIQFNNTDIKSIALHKVGNKYKDEPLVLSKKFIETDDLTKEILSRYFLSRFSFAELYVFFHQIDIRYNEVYDIIDKLFTKGFMDISDTEKLAKHLYEQSVHPKTKGGEFYVAYFEDCIVGKTKTNAIGLFKSENKDIFLKIYPKEENFEIESETGISINKLDKGCLIFNIEQENGYIVAVVDNTNKGSEAKYWTDDFLHVRPRKDSFNQTQNMLSLCKSFVSQLPSNNGKIEKVTYMNRSVEALKEESVNVNSFAEQVFKTPKLVSEFKQYKESYQRERDIEIDDTFETASTAIKRKGTGTMTTIKLDKNFDINIHGGEQYIERGYDEKRKMYYYQLFFKEEK</sequence>
<dbReference type="Pfam" id="PF04245">
    <property type="entry name" value="NA37"/>
    <property type="match status" value="1"/>
</dbReference>
<dbReference type="InterPro" id="IPR007358">
    <property type="entry name" value="Nucleoid_associated_NdpA"/>
</dbReference>
<organism evidence="1 2">
    <name type="scientific">Parabacteroides chinchillae</name>
    <dbReference type="NCBI Taxonomy" id="871327"/>
    <lineage>
        <taxon>Bacteria</taxon>
        <taxon>Pseudomonadati</taxon>
        <taxon>Bacteroidota</taxon>
        <taxon>Bacteroidia</taxon>
        <taxon>Bacteroidales</taxon>
        <taxon>Tannerellaceae</taxon>
        <taxon>Parabacteroides</taxon>
    </lineage>
</organism>
<accession>A0A8G2BUZ6</accession>
<reference evidence="1 2" key="1">
    <citation type="submission" date="2016-10" db="EMBL/GenBank/DDBJ databases">
        <authorList>
            <person name="Varghese N."/>
            <person name="Submissions S."/>
        </authorList>
    </citation>
    <scope>NUCLEOTIDE SEQUENCE [LARGE SCALE GENOMIC DNA]</scope>
    <source>
        <strain evidence="1 2">DSM 29073</strain>
    </source>
</reference>
<dbReference type="EMBL" id="FNVS01000004">
    <property type="protein sequence ID" value="SEF65290.1"/>
    <property type="molecule type" value="Genomic_DNA"/>
</dbReference>
<gene>
    <name evidence="1" type="ORF">SAMN05444001_10450</name>
</gene>
<keyword evidence="2" id="KW-1185">Reference proteome</keyword>
<evidence type="ECO:0000313" key="1">
    <source>
        <dbReference type="EMBL" id="SEF65290.1"/>
    </source>
</evidence>
<evidence type="ECO:0000313" key="2">
    <source>
        <dbReference type="Proteomes" id="UP000236725"/>
    </source>
</evidence>
<dbReference type="GO" id="GO:0009295">
    <property type="term" value="C:nucleoid"/>
    <property type="evidence" value="ECO:0007669"/>
    <property type="project" value="InterPro"/>
</dbReference>
<proteinExistence type="predicted"/>
<dbReference type="Proteomes" id="UP000236725">
    <property type="component" value="Unassembled WGS sequence"/>
</dbReference>
<dbReference type="AlphaFoldDB" id="A0A8G2BUZ6"/>
<name>A0A8G2BUZ6_9BACT</name>
<evidence type="ECO:0008006" key="3">
    <source>
        <dbReference type="Google" id="ProtNLM"/>
    </source>
</evidence>
<dbReference type="RefSeq" id="WP_103982694.1">
    <property type="nucleotide sequence ID" value="NZ_FNVS01000004.1"/>
</dbReference>
<comment type="caution">
    <text evidence="1">The sequence shown here is derived from an EMBL/GenBank/DDBJ whole genome shotgun (WGS) entry which is preliminary data.</text>
</comment>